<dbReference type="GO" id="GO:0004672">
    <property type="term" value="F:protein kinase activity"/>
    <property type="evidence" value="ECO:0007669"/>
    <property type="project" value="UniProtKB-ARBA"/>
</dbReference>
<dbReference type="InterPro" id="IPR036641">
    <property type="entry name" value="HPT_dom_sf"/>
</dbReference>
<evidence type="ECO:0000256" key="2">
    <source>
        <dbReference type="PROSITE-ProRule" id="PRU00110"/>
    </source>
</evidence>
<proteinExistence type="predicted"/>
<reference evidence="4" key="1">
    <citation type="submission" date="2020-11" db="EMBL/GenBank/DDBJ databases">
        <title>Complete genome sequence of a novel pathogenic Methylobacterium strain isolated from rice in Vietnam.</title>
        <authorList>
            <person name="Lai K."/>
            <person name="Okazaki S."/>
            <person name="Higashi K."/>
            <person name="Mori H."/>
            <person name="Toyoda A."/>
            <person name="Kurokawa K."/>
        </authorList>
    </citation>
    <scope>NUCLEOTIDE SEQUENCE</scope>
    <source>
        <strain evidence="4">VL1</strain>
    </source>
</reference>
<evidence type="ECO:0000313" key="5">
    <source>
        <dbReference type="Proteomes" id="UP000663508"/>
    </source>
</evidence>
<dbReference type="Gene3D" id="1.20.120.160">
    <property type="entry name" value="HPT domain"/>
    <property type="match status" value="1"/>
</dbReference>
<dbReference type="KEGG" id="mind:mvi_31640"/>
<name>A0A8H8WUY5_9HYPH</name>
<dbReference type="AlphaFoldDB" id="A0A8H8WUY5"/>
<protein>
    <recommendedName>
        <fullName evidence="3">HPt domain-containing protein</fullName>
    </recommendedName>
</protein>
<evidence type="ECO:0000313" key="4">
    <source>
        <dbReference type="EMBL" id="BCM84703.1"/>
    </source>
</evidence>
<accession>A0A8H8WUY5</accession>
<dbReference type="SUPFAM" id="SSF47226">
    <property type="entry name" value="Histidine-containing phosphotransfer domain, HPT domain"/>
    <property type="match status" value="1"/>
</dbReference>
<dbReference type="EMBL" id="AP024145">
    <property type="protein sequence ID" value="BCM84703.1"/>
    <property type="molecule type" value="Genomic_DNA"/>
</dbReference>
<dbReference type="InterPro" id="IPR008207">
    <property type="entry name" value="Sig_transdc_His_kin_Hpt_dom"/>
</dbReference>
<dbReference type="Pfam" id="PF01627">
    <property type="entry name" value="Hpt"/>
    <property type="match status" value="1"/>
</dbReference>
<keyword evidence="1" id="KW-0902">Two-component regulatory system</keyword>
<evidence type="ECO:0000256" key="1">
    <source>
        <dbReference type="ARBA" id="ARBA00023012"/>
    </source>
</evidence>
<feature type="domain" description="HPt" evidence="3">
    <location>
        <begin position="39"/>
        <end position="127"/>
    </location>
</feature>
<keyword evidence="2" id="KW-0597">Phosphoprotein</keyword>
<dbReference type="GO" id="GO:0000160">
    <property type="term" value="P:phosphorelay signal transduction system"/>
    <property type="evidence" value="ECO:0007669"/>
    <property type="project" value="UniProtKB-KW"/>
</dbReference>
<feature type="modified residue" description="Phosphohistidine" evidence="2">
    <location>
        <position position="76"/>
    </location>
</feature>
<organism evidence="4 5">
    <name type="scientific">Methylobacterium indicum</name>
    <dbReference type="NCBI Taxonomy" id="1775910"/>
    <lineage>
        <taxon>Bacteria</taxon>
        <taxon>Pseudomonadati</taxon>
        <taxon>Pseudomonadota</taxon>
        <taxon>Alphaproteobacteria</taxon>
        <taxon>Hyphomicrobiales</taxon>
        <taxon>Methylobacteriaceae</taxon>
        <taxon>Methylobacterium</taxon>
    </lineage>
</organism>
<sequence length="127" mass="13670">MREPDPSRNPYRTIELTLREIPMETLLDRAHLMRQTFDDEDLAREVLALFAGQCERLLPGLVDPALAPHARADLAHTLKGSALGVGAARVADLAGRIEAALRAPDAATADGLAPALEEAVRETLALI</sequence>
<dbReference type="PROSITE" id="PS50894">
    <property type="entry name" value="HPT"/>
    <property type="match status" value="1"/>
</dbReference>
<dbReference type="Proteomes" id="UP000663508">
    <property type="component" value="Chromosome"/>
</dbReference>
<gene>
    <name evidence="4" type="ORF">mvi_31640</name>
</gene>
<evidence type="ECO:0000259" key="3">
    <source>
        <dbReference type="PROSITE" id="PS50894"/>
    </source>
</evidence>